<dbReference type="EMBL" id="JAPXFL010000012">
    <property type="protein sequence ID" value="KAK9498660.1"/>
    <property type="molecule type" value="Genomic_DNA"/>
</dbReference>
<comment type="caution">
    <text evidence="3">The sequence shown here is derived from an EMBL/GenBank/DDBJ whole genome shotgun (WGS) entry which is preliminary data.</text>
</comment>
<feature type="chain" id="PRO_5043934580" evidence="2">
    <location>
        <begin position="22"/>
        <end position="130"/>
    </location>
</feature>
<dbReference type="AlphaFoldDB" id="A0AAW1CQZ1"/>
<feature type="compositionally biased region" description="Pro residues" evidence="1">
    <location>
        <begin position="32"/>
        <end position="44"/>
    </location>
</feature>
<sequence length="130" mass="14433">MASAVSFIILVAATLLAVSSAFPSDKLRFNRPPPLKALSPPNPQAGPKGLLPRPERSAGEDLKASESYGFGYGYGYGYPFYGFGGYGYGYPYYGYGYGYGYPYYGYGYGFGYPYYGGFYGYPGFYDWWLF</sequence>
<evidence type="ECO:0000256" key="2">
    <source>
        <dbReference type="SAM" id="SignalP"/>
    </source>
</evidence>
<keyword evidence="2" id="KW-0732">Signal</keyword>
<evidence type="ECO:0000256" key="1">
    <source>
        <dbReference type="SAM" id="MobiDB-lite"/>
    </source>
</evidence>
<accession>A0AAW1CQZ1</accession>
<name>A0AAW1CQZ1_9HEMI</name>
<protein>
    <submittedName>
        <fullName evidence="3">Uncharacterized protein</fullName>
    </submittedName>
</protein>
<proteinExistence type="predicted"/>
<reference evidence="3 4" key="1">
    <citation type="submission" date="2022-12" db="EMBL/GenBank/DDBJ databases">
        <title>Chromosome-level genome assembly of true bugs.</title>
        <authorList>
            <person name="Ma L."/>
            <person name="Li H."/>
        </authorList>
    </citation>
    <scope>NUCLEOTIDE SEQUENCE [LARGE SCALE GENOMIC DNA]</scope>
    <source>
        <strain evidence="3">Lab_2022b</strain>
    </source>
</reference>
<evidence type="ECO:0000313" key="3">
    <source>
        <dbReference type="EMBL" id="KAK9498660.1"/>
    </source>
</evidence>
<gene>
    <name evidence="3" type="ORF">O3M35_003241</name>
</gene>
<feature type="signal peptide" evidence="2">
    <location>
        <begin position="1"/>
        <end position="21"/>
    </location>
</feature>
<organism evidence="3 4">
    <name type="scientific">Rhynocoris fuscipes</name>
    <dbReference type="NCBI Taxonomy" id="488301"/>
    <lineage>
        <taxon>Eukaryota</taxon>
        <taxon>Metazoa</taxon>
        <taxon>Ecdysozoa</taxon>
        <taxon>Arthropoda</taxon>
        <taxon>Hexapoda</taxon>
        <taxon>Insecta</taxon>
        <taxon>Pterygota</taxon>
        <taxon>Neoptera</taxon>
        <taxon>Paraneoptera</taxon>
        <taxon>Hemiptera</taxon>
        <taxon>Heteroptera</taxon>
        <taxon>Panheteroptera</taxon>
        <taxon>Cimicomorpha</taxon>
        <taxon>Reduviidae</taxon>
        <taxon>Harpactorinae</taxon>
        <taxon>Harpactorini</taxon>
        <taxon>Rhynocoris</taxon>
    </lineage>
</organism>
<dbReference type="Proteomes" id="UP001461498">
    <property type="component" value="Unassembled WGS sequence"/>
</dbReference>
<keyword evidence="4" id="KW-1185">Reference proteome</keyword>
<feature type="region of interest" description="Disordered" evidence="1">
    <location>
        <begin position="32"/>
        <end position="60"/>
    </location>
</feature>
<evidence type="ECO:0000313" key="4">
    <source>
        <dbReference type="Proteomes" id="UP001461498"/>
    </source>
</evidence>